<dbReference type="RefSeq" id="WP_010852789.1">
    <property type="nucleotide sequence ID" value="NZ_AQHR01000022.1"/>
</dbReference>
<protein>
    <submittedName>
        <fullName evidence="1">Uncharacterized protein</fullName>
    </submittedName>
</protein>
<keyword evidence="2" id="KW-1185">Reference proteome</keyword>
<accession>R7ZXN1</accession>
<gene>
    <name evidence="1" type="ORF">ADIS_0641</name>
</gene>
<dbReference type="STRING" id="1232681.ADIS_0641"/>
<dbReference type="EMBL" id="AQHR01000022">
    <property type="protein sequence ID" value="EON78744.1"/>
    <property type="molecule type" value="Genomic_DNA"/>
</dbReference>
<dbReference type="AlphaFoldDB" id="R7ZXN1"/>
<proteinExistence type="predicted"/>
<organism evidence="1 2">
    <name type="scientific">Lunatimonas lonarensis</name>
    <dbReference type="NCBI Taxonomy" id="1232681"/>
    <lineage>
        <taxon>Bacteria</taxon>
        <taxon>Pseudomonadati</taxon>
        <taxon>Bacteroidota</taxon>
        <taxon>Cytophagia</taxon>
        <taxon>Cytophagales</taxon>
        <taxon>Cyclobacteriaceae</taxon>
    </lineage>
</organism>
<evidence type="ECO:0000313" key="1">
    <source>
        <dbReference type="EMBL" id="EON78744.1"/>
    </source>
</evidence>
<reference evidence="1 2" key="1">
    <citation type="submission" date="2013-02" db="EMBL/GenBank/DDBJ databases">
        <title>A novel strain isolated from Lonar lake, Maharashtra, India.</title>
        <authorList>
            <person name="Singh A."/>
        </authorList>
    </citation>
    <scope>NUCLEOTIDE SEQUENCE [LARGE SCALE GENOMIC DNA]</scope>
    <source>
        <strain evidence="1 2">AK24</strain>
    </source>
</reference>
<dbReference type="OrthoDB" id="710536at2"/>
<name>R7ZXN1_9BACT</name>
<evidence type="ECO:0000313" key="2">
    <source>
        <dbReference type="Proteomes" id="UP000013909"/>
    </source>
</evidence>
<sequence>MKTYKEQIIDCINELWEARVKAFGCMVSLAMGTHLKEINDAFAIGEVFEFQYAHFEDIDDTNIQRLIALCKEMDETISSRITITGNPSDVPQSTF</sequence>
<comment type="caution">
    <text evidence="1">The sequence shown here is derived from an EMBL/GenBank/DDBJ whole genome shotgun (WGS) entry which is preliminary data.</text>
</comment>
<dbReference type="Proteomes" id="UP000013909">
    <property type="component" value="Unassembled WGS sequence"/>
</dbReference>